<keyword evidence="2" id="KW-1185">Reference proteome</keyword>
<organism evidence="1 2">
    <name type="scientific">Cichorium intybus</name>
    <name type="common">Chicory</name>
    <dbReference type="NCBI Taxonomy" id="13427"/>
    <lineage>
        <taxon>Eukaryota</taxon>
        <taxon>Viridiplantae</taxon>
        <taxon>Streptophyta</taxon>
        <taxon>Embryophyta</taxon>
        <taxon>Tracheophyta</taxon>
        <taxon>Spermatophyta</taxon>
        <taxon>Magnoliopsida</taxon>
        <taxon>eudicotyledons</taxon>
        <taxon>Gunneridae</taxon>
        <taxon>Pentapetalae</taxon>
        <taxon>asterids</taxon>
        <taxon>campanulids</taxon>
        <taxon>Asterales</taxon>
        <taxon>Asteraceae</taxon>
        <taxon>Cichorioideae</taxon>
        <taxon>Cichorieae</taxon>
        <taxon>Cichoriinae</taxon>
        <taxon>Cichorium</taxon>
    </lineage>
</organism>
<evidence type="ECO:0000313" key="1">
    <source>
        <dbReference type="EMBL" id="KAI3699743.1"/>
    </source>
</evidence>
<accession>A0ACB8ZQ60</accession>
<reference evidence="1 2" key="2">
    <citation type="journal article" date="2022" name="Mol. Ecol. Resour.">
        <title>The genomes of chicory, endive, great burdock and yacon provide insights into Asteraceae paleo-polyploidization history and plant inulin production.</title>
        <authorList>
            <person name="Fan W."/>
            <person name="Wang S."/>
            <person name="Wang H."/>
            <person name="Wang A."/>
            <person name="Jiang F."/>
            <person name="Liu H."/>
            <person name="Zhao H."/>
            <person name="Xu D."/>
            <person name="Zhang Y."/>
        </authorList>
    </citation>
    <scope>NUCLEOTIDE SEQUENCE [LARGE SCALE GENOMIC DNA]</scope>
    <source>
        <strain evidence="2">cv. Punajuju</strain>
        <tissue evidence="1">Leaves</tissue>
    </source>
</reference>
<gene>
    <name evidence="1" type="ORF">L2E82_44235</name>
</gene>
<comment type="caution">
    <text evidence="1">The sequence shown here is derived from an EMBL/GenBank/DDBJ whole genome shotgun (WGS) entry which is preliminary data.</text>
</comment>
<protein>
    <submittedName>
        <fullName evidence="1">Uncharacterized protein</fullName>
    </submittedName>
</protein>
<name>A0ACB8ZQ60_CICIN</name>
<sequence length="373" mass="41817">MEMRKLILVWVTLVCCLGGVVEGFTYDDKEVETEEGKSVMFERWRSHHKMESISAEDKMKQYKNFKHNLEIVHSTNKANKPYKLEMNRFAGMHFAEFKSKYTGFKAAAPPKIKPGKKYVTREEWPWDFKYRNVNASDIPPSIDWRANGAVTPATDQGDCGSCYAFAVVATVESLYAIRTKQLIALSPKEILDCCNCGGCDGGRTHDAMMYIVQNNGLTTEKNYPYKPVFETCSVKKENDVAVKIRGYEQVPFNHEQSLMAAVANQPIEVSIECEEPFMLYKGGVMTAPCGTSTSHSVAAVGYGTEPDGTQFWILKNSWGPEYGEKGFLRILRGVPEKEGYCGINTGPHFPVTEECSREHAPGGDPVVHLSRDL</sequence>
<reference evidence="2" key="1">
    <citation type="journal article" date="2022" name="Mol. Ecol. Resour.">
        <title>The genomes of chicory, endive, great burdock and yacon provide insights into Asteraceae palaeo-polyploidization history and plant inulin production.</title>
        <authorList>
            <person name="Fan W."/>
            <person name="Wang S."/>
            <person name="Wang H."/>
            <person name="Wang A."/>
            <person name="Jiang F."/>
            <person name="Liu H."/>
            <person name="Zhao H."/>
            <person name="Xu D."/>
            <person name="Zhang Y."/>
        </authorList>
    </citation>
    <scope>NUCLEOTIDE SEQUENCE [LARGE SCALE GENOMIC DNA]</scope>
    <source>
        <strain evidence="2">cv. Punajuju</strain>
    </source>
</reference>
<dbReference type="Proteomes" id="UP001055811">
    <property type="component" value="Linkage Group LG08"/>
</dbReference>
<dbReference type="EMBL" id="CM042016">
    <property type="protein sequence ID" value="KAI3699743.1"/>
    <property type="molecule type" value="Genomic_DNA"/>
</dbReference>
<evidence type="ECO:0000313" key="2">
    <source>
        <dbReference type="Proteomes" id="UP001055811"/>
    </source>
</evidence>
<proteinExistence type="predicted"/>